<accession>A0A0N4W9U3</accession>
<evidence type="ECO:0000313" key="3">
    <source>
        <dbReference type="WBParaSite" id="HPLM_0000709401-mRNA-1"/>
    </source>
</evidence>
<evidence type="ECO:0000313" key="1">
    <source>
        <dbReference type="EMBL" id="VDO30886.1"/>
    </source>
</evidence>
<dbReference type="WBParaSite" id="HPLM_0000709401-mRNA-1">
    <property type="protein sequence ID" value="HPLM_0000709401-mRNA-1"/>
    <property type="gene ID" value="HPLM_0000709401"/>
</dbReference>
<keyword evidence="2" id="KW-1185">Reference proteome</keyword>
<evidence type="ECO:0000313" key="2">
    <source>
        <dbReference type="Proteomes" id="UP000268014"/>
    </source>
</evidence>
<dbReference type="Proteomes" id="UP000268014">
    <property type="component" value="Unassembled WGS sequence"/>
</dbReference>
<reference evidence="1 2" key="2">
    <citation type="submission" date="2018-11" db="EMBL/GenBank/DDBJ databases">
        <authorList>
            <consortium name="Pathogen Informatics"/>
        </authorList>
    </citation>
    <scope>NUCLEOTIDE SEQUENCE [LARGE SCALE GENOMIC DNA]</scope>
    <source>
        <strain evidence="1 2">MHpl1</strain>
    </source>
</reference>
<protein>
    <submittedName>
        <fullName evidence="1 3">Uncharacterized protein</fullName>
    </submittedName>
</protein>
<dbReference type="AlphaFoldDB" id="A0A0N4W9U3"/>
<sequence>MTTPALKTDQGSINDATAEGMVTHAANLPTPLSDPMRQKAHRFKNTPTDAVIMDNLTFKKVSTLMKGNRQDALKNRELKGISLAASKRNFASVTTSNEQLTQYLQ</sequence>
<proteinExistence type="predicted"/>
<organism evidence="3">
    <name type="scientific">Haemonchus placei</name>
    <name type="common">Barber's pole worm</name>
    <dbReference type="NCBI Taxonomy" id="6290"/>
    <lineage>
        <taxon>Eukaryota</taxon>
        <taxon>Metazoa</taxon>
        <taxon>Ecdysozoa</taxon>
        <taxon>Nematoda</taxon>
        <taxon>Chromadorea</taxon>
        <taxon>Rhabditida</taxon>
        <taxon>Rhabditina</taxon>
        <taxon>Rhabditomorpha</taxon>
        <taxon>Strongyloidea</taxon>
        <taxon>Trichostrongylidae</taxon>
        <taxon>Haemonchus</taxon>
    </lineage>
</organism>
<name>A0A0N4W9U3_HAEPC</name>
<dbReference type="EMBL" id="UZAF01016597">
    <property type="protein sequence ID" value="VDO30886.1"/>
    <property type="molecule type" value="Genomic_DNA"/>
</dbReference>
<gene>
    <name evidence="1" type="ORF">HPLM_LOCUS7086</name>
</gene>
<reference evidence="3" key="1">
    <citation type="submission" date="2017-02" db="UniProtKB">
        <authorList>
            <consortium name="WormBaseParasite"/>
        </authorList>
    </citation>
    <scope>IDENTIFICATION</scope>
</reference>